<dbReference type="PANTHER" id="PTHR11614">
    <property type="entry name" value="PHOSPHOLIPASE-RELATED"/>
    <property type="match status" value="1"/>
</dbReference>
<dbReference type="EMBL" id="JBAKAZ010000006">
    <property type="protein sequence ID" value="MEL0628508.1"/>
    <property type="molecule type" value="Genomic_DNA"/>
</dbReference>
<evidence type="ECO:0000313" key="2">
    <source>
        <dbReference type="EMBL" id="MEL0628508.1"/>
    </source>
</evidence>
<dbReference type="RefSeq" id="WP_341596499.1">
    <property type="nucleotide sequence ID" value="NZ_JBAKAZ010000006.1"/>
</dbReference>
<dbReference type="InterPro" id="IPR022742">
    <property type="entry name" value="Hydrolase_4"/>
</dbReference>
<dbReference type="InterPro" id="IPR029058">
    <property type="entry name" value="AB_hydrolase_fold"/>
</dbReference>
<evidence type="ECO:0000259" key="1">
    <source>
        <dbReference type="SMART" id="SM00563"/>
    </source>
</evidence>
<keyword evidence="2" id="KW-0378">Hydrolase</keyword>
<organism evidence="2 3">
    <name type="scientific">Psychromonas aquatilis</name>
    <dbReference type="NCBI Taxonomy" id="2005072"/>
    <lineage>
        <taxon>Bacteria</taxon>
        <taxon>Pseudomonadati</taxon>
        <taxon>Pseudomonadota</taxon>
        <taxon>Gammaproteobacteria</taxon>
        <taxon>Alteromonadales</taxon>
        <taxon>Psychromonadaceae</taxon>
        <taxon>Psychromonas</taxon>
    </lineage>
</organism>
<keyword evidence="3" id="KW-1185">Reference proteome</keyword>
<dbReference type="SUPFAM" id="SSF69593">
    <property type="entry name" value="Glycerol-3-phosphate (1)-acyltransferase"/>
    <property type="match status" value="1"/>
</dbReference>
<reference evidence="2 3" key="1">
    <citation type="submission" date="2024-02" db="EMBL/GenBank/DDBJ databases">
        <title>Bacteria isolated from the canopy kelp, Nereocystis luetkeana.</title>
        <authorList>
            <person name="Pfister C.A."/>
            <person name="Younker I.T."/>
            <person name="Light S.H."/>
        </authorList>
    </citation>
    <scope>NUCLEOTIDE SEQUENCE [LARGE SCALE GENOMIC DNA]</scope>
    <source>
        <strain evidence="2 3">TI.1.05</strain>
    </source>
</reference>
<dbReference type="Proteomes" id="UP001369082">
    <property type="component" value="Unassembled WGS sequence"/>
</dbReference>
<dbReference type="GO" id="GO:0016787">
    <property type="term" value="F:hydrolase activity"/>
    <property type="evidence" value="ECO:0007669"/>
    <property type="project" value="UniProtKB-KW"/>
</dbReference>
<dbReference type="Gene3D" id="3.40.50.1820">
    <property type="entry name" value="alpha/beta hydrolase"/>
    <property type="match status" value="1"/>
</dbReference>
<protein>
    <submittedName>
        <fullName evidence="2">Alpha/beta fold hydrolase</fullName>
    </submittedName>
</protein>
<sequence>MPKESTLEKPSSSFLISGWLINLIEKFTKSSVSAEGVEFLSAHPTLFVVNHFTRMETALLPQALYKFNGQMVHSLADSSLFVGNFGRVLESVGALPLNLPNRNEKIISELMRGTYNWVIYPEGGMVKNKKVFNKGRLSMQMPNASRAPHTGAAMLALQTFLKKEEYKKAIAENNEALISYYQETYDLHGPTDLSPLDLHIVPVNISYYPLRPGKNLISAGAQLFFKELPDFFEEELLVEGNIILEECDISICFGHAINLRTFTRPYRRFFSLLTPFISSAKRMDYLMELMRHRLTKQFMLRVYGSLSINMDHLVTTALRFIPSNGMKESDFKKVIYLTIVHIKENKKRRVHPSLSEGVINLVSGEVYKPYDLSLQLAINEQVANIQDGVIFVNCEKFNMQHPFHRMRIESVVNVLVNEFEIMSSYVKKIKRLISTSPKKLSAQVAKQVLKTDCLLFEGERMRSFDRLHTKTRVIGKPQYFQGETDKVGVLLIHGFLASPKEMEALALYLNGLGYGAYLVRLLGHGTLAKEMRDCTVQGWIESVNRGYAVLSHYHQKVVVVGFSAGGLLALLKSTTNVDNIAGVVAINPAISLKKKSVFFTSLLDSWNNLLSHFSLQVGTLKWVENKTESPESNYDRIYIAGLRQLLILQDRCESILHNVYLPLLIIQGSNDPVVENDGADQIMRSVMSKDKTLHKIEADEHIIVRGDKAEEVYRPILSFIQRLID</sequence>
<dbReference type="InterPro" id="IPR002123">
    <property type="entry name" value="Plipid/glycerol_acylTrfase"/>
</dbReference>
<dbReference type="Pfam" id="PF01553">
    <property type="entry name" value="Acyltransferase"/>
    <property type="match status" value="1"/>
</dbReference>
<feature type="domain" description="Phospholipid/glycerol acyltransferase" evidence="1">
    <location>
        <begin position="45"/>
        <end position="208"/>
    </location>
</feature>
<evidence type="ECO:0000313" key="3">
    <source>
        <dbReference type="Proteomes" id="UP001369082"/>
    </source>
</evidence>
<dbReference type="SUPFAM" id="SSF53474">
    <property type="entry name" value="alpha/beta-Hydrolases"/>
    <property type="match status" value="1"/>
</dbReference>
<dbReference type="InterPro" id="IPR051044">
    <property type="entry name" value="MAG_DAG_Lipase"/>
</dbReference>
<proteinExistence type="predicted"/>
<name>A0ABU9GMH2_9GAMM</name>
<comment type="caution">
    <text evidence="2">The sequence shown here is derived from an EMBL/GenBank/DDBJ whole genome shotgun (WGS) entry which is preliminary data.</text>
</comment>
<gene>
    <name evidence="2" type="ORF">V6256_02715</name>
</gene>
<dbReference type="Pfam" id="PF12146">
    <property type="entry name" value="Hydrolase_4"/>
    <property type="match status" value="1"/>
</dbReference>
<accession>A0ABU9GMH2</accession>
<dbReference type="SMART" id="SM00563">
    <property type="entry name" value="PlsC"/>
    <property type="match status" value="1"/>
</dbReference>